<protein>
    <submittedName>
        <fullName evidence="1">Uncharacterized protein</fullName>
    </submittedName>
</protein>
<evidence type="ECO:0000313" key="1">
    <source>
        <dbReference type="EMBL" id="KAK8893103.1"/>
    </source>
</evidence>
<reference evidence="1 2" key="1">
    <citation type="submission" date="2024-04" db="EMBL/GenBank/DDBJ databases">
        <title>Tritrichomonas musculus Genome.</title>
        <authorList>
            <person name="Alves-Ferreira E."/>
            <person name="Grigg M."/>
            <person name="Lorenzi H."/>
            <person name="Galac M."/>
        </authorList>
    </citation>
    <scope>NUCLEOTIDE SEQUENCE [LARGE SCALE GENOMIC DNA]</scope>
    <source>
        <strain evidence="1 2">EAF2021</strain>
    </source>
</reference>
<evidence type="ECO:0000313" key="2">
    <source>
        <dbReference type="Proteomes" id="UP001470230"/>
    </source>
</evidence>
<keyword evidence="2" id="KW-1185">Reference proteome</keyword>
<dbReference type="Proteomes" id="UP001470230">
    <property type="component" value="Unassembled WGS sequence"/>
</dbReference>
<comment type="caution">
    <text evidence="1">The sequence shown here is derived from an EMBL/GenBank/DDBJ whole genome shotgun (WGS) entry which is preliminary data.</text>
</comment>
<dbReference type="EMBL" id="JAPFFF010000003">
    <property type="protein sequence ID" value="KAK8893103.1"/>
    <property type="molecule type" value="Genomic_DNA"/>
</dbReference>
<proteinExistence type="predicted"/>
<organism evidence="1 2">
    <name type="scientific">Tritrichomonas musculus</name>
    <dbReference type="NCBI Taxonomy" id="1915356"/>
    <lineage>
        <taxon>Eukaryota</taxon>
        <taxon>Metamonada</taxon>
        <taxon>Parabasalia</taxon>
        <taxon>Tritrichomonadida</taxon>
        <taxon>Tritrichomonadidae</taxon>
        <taxon>Tritrichomonas</taxon>
    </lineage>
</organism>
<accession>A0ABR2KQK5</accession>
<gene>
    <name evidence="1" type="ORF">M9Y10_021518</name>
</gene>
<name>A0ABR2KQK5_9EUKA</name>
<sequence>MEWPIEIDLGQGTYADVFLSFRVNFGELIMDYYDSTKEQFILDQLSSFQRVEFDDSNPLHISFIGNKVKRSFKFKDEDALSNVWSYLQNYVKFQSISGRDRAYTIVPVKKFSSDKLDHFAEDASAQKKSVLGKELVSVPEAITSKIILESMPDFELINVDENNYQNIFRNDGIIKDEYNMSRVQIKFDFVFNLWKSFFGINPSENDFDDYKKLLSQWNPIYSSKWQNNLHLRRFVALFENDLKNSYFTFDLRKLTFEILMSCMLIMHL</sequence>